<reference evidence="2 3" key="1">
    <citation type="submission" date="2017-02" db="EMBL/GenBank/DDBJ databases">
        <title>The new phylogeny of genus Mycobacterium.</title>
        <authorList>
            <person name="Tortoli E."/>
            <person name="Trovato A."/>
            <person name="Cirillo D.M."/>
        </authorList>
    </citation>
    <scope>NUCLEOTIDE SEQUENCE [LARGE SCALE GENOMIC DNA]</scope>
    <source>
        <strain evidence="2 3">RW6</strain>
    </source>
</reference>
<dbReference type="RefSeq" id="WP_083169926.1">
    <property type="nucleotide sequence ID" value="NZ_MVHF01000055.1"/>
</dbReference>
<organism evidence="2 3">
    <name type="scientific">Mycobacterium aquaticum</name>
    <dbReference type="NCBI Taxonomy" id="1927124"/>
    <lineage>
        <taxon>Bacteria</taxon>
        <taxon>Bacillati</taxon>
        <taxon>Actinomycetota</taxon>
        <taxon>Actinomycetes</taxon>
        <taxon>Mycobacteriales</taxon>
        <taxon>Mycobacteriaceae</taxon>
        <taxon>Mycobacterium</taxon>
    </lineage>
</organism>
<sequence>MATKHTEKTDVENWLDNLEVDPAKARDARHMRRIAAAAKALDGAEAELNEAVTEAREAGDTWAMIGTALGISRQAAYQRFGKVAP</sequence>
<proteinExistence type="predicted"/>
<feature type="coiled-coil region" evidence="1">
    <location>
        <begin position="34"/>
        <end position="61"/>
    </location>
</feature>
<dbReference type="AlphaFoldDB" id="A0A1X0A494"/>
<keyword evidence="1" id="KW-0175">Coiled coil</keyword>
<keyword evidence="3" id="KW-1185">Reference proteome</keyword>
<protein>
    <recommendedName>
        <fullName evidence="4">Transcriptional regulator</fullName>
    </recommendedName>
</protein>
<evidence type="ECO:0000313" key="3">
    <source>
        <dbReference type="Proteomes" id="UP000192448"/>
    </source>
</evidence>
<evidence type="ECO:0008006" key="4">
    <source>
        <dbReference type="Google" id="ProtNLM"/>
    </source>
</evidence>
<dbReference type="STRING" id="1927124.BST13_33620"/>
<evidence type="ECO:0000313" key="2">
    <source>
        <dbReference type="EMBL" id="ORA24911.1"/>
    </source>
</evidence>
<dbReference type="Proteomes" id="UP000192448">
    <property type="component" value="Unassembled WGS sequence"/>
</dbReference>
<evidence type="ECO:0000256" key="1">
    <source>
        <dbReference type="SAM" id="Coils"/>
    </source>
</evidence>
<accession>A0A1X0A494</accession>
<dbReference type="OrthoDB" id="3579809at2"/>
<dbReference type="EMBL" id="MVHF01000055">
    <property type="protein sequence ID" value="ORA24911.1"/>
    <property type="molecule type" value="Genomic_DNA"/>
</dbReference>
<name>A0A1X0A494_9MYCO</name>
<comment type="caution">
    <text evidence="2">The sequence shown here is derived from an EMBL/GenBank/DDBJ whole genome shotgun (WGS) entry which is preliminary data.</text>
</comment>
<gene>
    <name evidence="2" type="ORF">BST13_33620</name>
</gene>